<evidence type="ECO:0000313" key="1">
    <source>
        <dbReference type="EMBL" id="QEL18782.1"/>
    </source>
</evidence>
<accession>A0A5C1AM21</accession>
<dbReference type="OrthoDB" id="9801799at2"/>
<proteinExistence type="predicted"/>
<dbReference type="KEGG" id="lrs:PX52LOC_05821"/>
<gene>
    <name evidence="1" type="ORF">PX52LOC_05821</name>
</gene>
<dbReference type="Proteomes" id="UP000324974">
    <property type="component" value="Chromosome"/>
</dbReference>
<protein>
    <submittedName>
        <fullName evidence="1">Uncharacterized protein</fullName>
    </submittedName>
</protein>
<reference evidence="2" key="1">
    <citation type="submission" date="2019-08" db="EMBL/GenBank/DDBJ databases">
        <title>Limnoglobus roseus gen. nov., sp. nov., a novel freshwater planctomycete with a giant genome from the family Gemmataceae.</title>
        <authorList>
            <person name="Kulichevskaya I.S."/>
            <person name="Naumoff D.G."/>
            <person name="Miroshnikov K."/>
            <person name="Ivanova A."/>
            <person name="Philippov D.A."/>
            <person name="Hakobyan A."/>
            <person name="Rijpstra I.C."/>
            <person name="Sinninghe Damste J.S."/>
            <person name="Liesack W."/>
            <person name="Dedysh S.N."/>
        </authorList>
    </citation>
    <scope>NUCLEOTIDE SEQUENCE [LARGE SCALE GENOMIC DNA]</scope>
    <source>
        <strain evidence="2">PX52</strain>
    </source>
</reference>
<evidence type="ECO:0000313" key="2">
    <source>
        <dbReference type="Proteomes" id="UP000324974"/>
    </source>
</evidence>
<dbReference type="EMBL" id="CP042425">
    <property type="protein sequence ID" value="QEL18782.1"/>
    <property type="molecule type" value="Genomic_DNA"/>
</dbReference>
<dbReference type="RefSeq" id="WP_149113241.1">
    <property type="nucleotide sequence ID" value="NZ_CP042425.1"/>
</dbReference>
<keyword evidence="2" id="KW-1185">Reference proteome</keyword>
<dbReference type="AlphaFoldDB" id="A0A5C1AM21"/>
<organism evidence="1 2">
    <name type="scientific">Limnoglobus roseus</name>
    <dbReference type="NCBI Taxonomy" id="2598579"/>
    <lineage>
        <taxon>Bacteria</taxon>
        <taxon>Pseudomonadati</taxon>
        <taxon>Planctomycetota</taxon>
        <taxon>Planctomycetia</taxon>
        <taxon>Gemmatales</taxon>
        <taxon>Gemmataceae</taxon>
        <taxon>Limnoglobus</taxon>
    </lineage>
</organism>
<name>A0A5C1AM21_9BACT</name>
<sequence>MNKSTVTVCSACLQATCWQGIFYCNDYKTAGTVEKTRDELRVLALEHPTYWGEAAATEQPVELILKDNMHELALNAEKIYADAVKENMQPVEWASIIAELQANAKEADSNPVLYRDGWECGIQCAIHIIRRHVADAPKREAAQPEYAEKDVLPIIQEMLRLNYFLQQCSHAWTVVHKCIGMLRDLRPTKREVVDLEETAKLIFPAWNRMTKDEQEYRLFILKCAAYRWELKTTEIEGGQ</sequence>